<dbReference type="Pfam" id="PF00225">
    <property type="entry name" value="Kinesin"/>
    <property type="match status" value="1"/>
</dbReference>
<proteinExistence type="inferred from homology"/>
<dbReference type="OrthoDB" id="3176171at2759"/>
<dbReference type="InterPro" id="IPR027640">
    <property type="entry name" value="Kinesin-like_fam"/>
</dbReference>
<evidence type="ECO:0000313" key="9">
    <source>
        <dbReference type="EMBL" id="KIM81112.1"/>
    </source>
</evidence>
<dbReference type="PANTHER" id="PTHR47968">
    <property type="entry name" value="CENTROMERE PROTEIN E"/>
    <property type="match status" value="1"/>
</dbReference>
<dbReference type="FunCoup" id="A0A0C3BUX6">
    <property type="interactions" value="52"/>
</dbReference>
<evidence type="ECO:0000256" key="6">
    <source>
        <dbReference type="RuleBase" id="RU000394"/>
    </source>
</evidence>
<dbReference type="GO" id="GO:0007018">
    <property type="term" value="P:microtubule-based movement"/>
    <property type="evidence" value="ECO:0007669"/>
    <property type="project" value="InterPro"/>
</dbReference>
<evidence type="ECO:0000256" key="2">
    <source>
        <dbReference type="ARBA" id="ARBA00022840"/>
    </source>
</evidence>
<dbReference type="GO" id="GO:0003777">
    <property type="term" value="F:microtubule motor activity"/>
    <property type="evidence" value="ECO:0007669"/>
    <property type="project" value="InterPro"/>
</dbReference>
<keyword evidence="3" id="KW-0175">Coiled coil</keyword>
<sequence length="824" mass="91113">MAPPPTPKPSRIPFTPKRPLSSASQYSELPRSSTPSAMSSIKKFKASLSAESRTHRLLSRSKPLNTVPGSPGPAARSTTSLDVPRPKTPGTPRSRSPLPATSEMDVSRVDPEEVLVDAQNVEPGDVSGDIDEAWLTGKDHGSEDKVLVSVRIRPTDTTCAWEKAGQTIKLQSDYSKSVAGTEYNFDEILTGSDNKPVYNSVARSHVCAAMDGYNAVIFAYGQTASGKTFTLSGDQDQPGIIPRSMKDVFAYIRRTPTREYLLRCSYLEIYNESIHDLLAPPGSASTSQSVQIIGNGILSPLREEVVTSLKSVKEVLERGYGNRRTASTDWNERSSRSHSVFRLVIESRERSGSGEEESYVAPPTPSGRSTPVAPSAGGPRLQARGGRSVQTSVLSLIDLAGSERATSDKERTREGKYINTSLLTLGTVIGTLAENAAKNKADHVPFRNSKLTRMLQPSLSGNARISVICTINPDLSAVTESTSTLLFAQRIKKVQLNAQKKEVVDTDALIERYRKEIEDLKARLAEREQSEPVRSRRLSAREQKDESKAMKDLNSRIQQLTKLILTSQTVDETRGDDSRPNSPVKVDFDMSPYQLQQELLATRRELETRSNQILSLEAALEARPELPVDAPESAKDQLIAEQSKTIRELEIVVRGYEDNLGEPLRAVREDVEKEWVDKFDKEVKLREQKEEWAAELVRQLEKEKKTRIKLEEERRALAAFVSKFDSLGLGGLMSSKKKLPMPTPGGAAAAFAERQQNKESSALTADSPVKIEMSRVRGQPNLLEQMPEDEWSMVEDMSFDEKDFKAGSKLRTKDMLGGKENLPA</sequence>
<feature type="region of interest" description="Disordered" evidence="7">
    <location>
        <begin position="804"/>
        <end position="824"/>
    </location>
</feature>
<organism evidence="9 10">
    <name type="scientific">Piloderma croceum (strain F 1598)</name>
    <dbReference type="NCBI Taxonomy" id="765440"/>
    <lineage>
        <taxon>Eukaryota</taxon>
        <taxon>Fungi</taxon>
        <taxon>Dikarya</taxon>
        <taxon>Basidiomycota</taxon>
        <taxon>Agaricomycotina</taxon>
        <taxon>Agaricomycetes</taxon>
        <taxon>Agaricomycetidae</taxon>
        <taxon>Atheliales</taxon>
        <taxon>Atheliaceae</taxon>
        <taxon>Piloderma</taxon>
    </lineage>
</organism>
<feature type="compositionally biased region" description="Polar residues" evidence="7">
    <location>
        <begin position="21"/>
        <end position="39"/>
    </location>
</feature>
<dbReference type="InterPro" id="IPR019821">
    <property type="entry name" value="Kinesin_motor_CS"/>
</dbReference>
<feature type="compositionally biased region" description="Pro residues" evidence="7">
    <location>
        <begin position="1"/>
        <end position="10"/>
    </location>
</feature>
<dbReference type="PROSITE" id="PS00411">
    <property type="entry name" value="KINESIN_MOTOR_1"/>
    <property type="match status" value="1"/>
</dbReference>
<evidence type="ECO:0000256" key="4">
    <source>
        <dbReference type="ARBA" id="ARBA00023175"/>
    </source>
</evidence>
<comment type="similarity">
    <text evidence="5 6">Belongs to the TRAFAC class myosin-kinesin ATPase superfamily. Kinesin family.</text>
</comment>
<dbReference type="GO" id="GO:0008017">
    <property type="term" value="F:microtubule binding"/>
    <property type="evidence" value="ECO:0007669"/>
    <property type="project" value="InterPro"/>
</dbReference>
<protein>
    <recommendedName>
        <fullName evidence="6">Kinesin-like protein</fullName>
    </recommendedName>
</protein>
<dbReference type="GO" id="GO:0005524">
    <property type="term" value="F:ATP binding"/>
    <property type="evidence" value="ECO:0007669"/>
    <property type="project" value="UniProtKB-UniRule"/>
</dbReference>
<evidence type="ECO:0000256" key="7">
    <source>
        <dbReference type="SAM" id="MobiDB-lite"/>
    </source>
</evidence>
<evidence type="ECO:0000256" key="5">
    <source>
        <dbReference type="PROSITE-ProRule" id="PRU00283"/>
    </source>
</evidence>
<feature type="compositionally biased region" description="Basic and acidic residues" evidence="7">
    <location>
        <begin position="804"/>
        <end position="817"/>
    </location>
</feature>
<dbReference type="SMART" id="SM00129">
    <property type="entry name" value="KISc"/>
    <property type="match status" value="1"/>
</dbReference>
<feature type="region of interest" description="Disordered" evidence="7">
    <location>
        <begin position="525"/>
        <end position="551"/>
    </location>
</feature>
<dbReference type="GO" id="GO:0005874">
    <property type="term" value="C:microtubule"/>
    <property type="evidence" value="ECO:0007669"/>
    <property type="project" value="UniProtKB-KW"/>
</dbReference>
<dbReference type="AlphaFoldDB" id="A0A0C3BUX6"/>
<keyword evidence="4 5" id="KW-0505">Motor protein</keyword>
<dbReference type="InParanoid" id="A0A0C3BUX6"/>
<feature type="region of interest" description="Disordered" evidence="7">
    <location>
        <begin position="568"/>
        <end position="587"/>
    </location>
</feature>
<feature type="binding site" evidence="5">
    <location>
        <begin position="221"/>
        <end position="228"/>
    </location>
    <ligand>
        <name>ATP</name>
        <dbReference type="ChEBI" id="CHEBI:30616"/>
    </ligand>
</feature>
<gene>
    <name evidence="9" type="ORF">PILCRDRAFT_821936</name>
</gene>
<keyword evidence="2 5" id="KW-0067">ATP-binding</keyword>
<keyword evidence="10" id="KW-1185">Reference proteome</keyword>
<dbReference type="SUPFAM" id="SSF52540">
    <property type="entry name" value="P-loop containing nucleoside triphosphate hydrolases"/>
    <property type="match status" value="1"/>
</dbReference>
<dbReference type="InterPro" id="IPR001752">
    <property type="entry name" value="Kinesin_motor_dom"/>
</dbReference>
<dbReference type="STRING" id="765440.A0A0C3BUX6"/>
<name>A0A0C3BUX6_PILCF</name>
<evidence type="ECO:0000313" key="10">
    <source>
        <dbReference type="Proteomes" id="UP000054166"/>
    </source>
</evidence>
<keyword evidence="6" id="KW-0493">Microtubule</keyword>
<dbReference type="HOGENOM" id="CLU_001485_34_0_1"/>
<feature type="region of interest" description="Disordered" evidence="7">
    <location>
        <begin position="1"/>
        <end position="106"/>
    </location>
</feature>
<dbReference type="InterPro" id="IPR027417">
    <property type="entry name" value="P-loop_NTPase"/>
</dbReference>
<evidence type="ECO:0000256" key="1">
    <source>
        <dbReference type="ARBA" id="ARBA00022741"/>
    </source>
</evidence>
<reference evidence="9 10" key="1">
    <citation type="submission" date="2014-04" db="EMBL/GenBank/DDBJ databases">
        <authorList>
            <consortium name="DOE Joint Genome Institute"/>
            <person name="Kuo A."/>
            <person name="Tarkka M."/>
            <person name="Buscot F."/>
            <person name="Kohler A."/>
            <person name="Nagy L.G."/>
            <person name="Floudas D."/>
            <person name="Copeland A."/>
            <person name="Barry K.W."/>
            <person name="Cichocki N."/>
            <person name="Veneault-Fourrey C."/>
            <person name="LaButti K."/>
            <person name="Lindquist E.A."/>
            <person name="Lipzen A."/>
            <person name="Lundell T."/>
            <person name="Morin E."/>
            <person name="Murat C."/>
            <person name="Sun H."/>
            <person name="Tunlid A."/>
            <person name="Henrissat B."/>
            <person name="Grigoriev I.V."/>
            <person name="Hibbett D.S."/>
            <person name="Martin F."/>
            <person name="Nordberg H.P."/>
            <person name="Cantor M.N."/>
            <person name="Hua S.X."/>
        </authorList>
    </citation>
    <scope>NUCLEOTIDE SEQUENCE [LARGE SCALE GENOMIC DNA]</scope>
    <source>
        <strain evidence="9 10">F 1598</strain>
    </source>
</reference>
<dbReference type="EMBL" id="KN833001">
    <property type="protein sequence ID" value="KIM81112.1"/>
    <property type="molecule type" value="Genomic_DNA"/>
</dbReference>
<dbReference type="PANTHER" id="PTHR47968:SF75">
    <property type="entry name" value="CENTROMERE-ASSOCIATED PROTEIN E"/>
    <property type="match status" value="1"/>
</dbReference>
<dbReference type="PROSITE" id="PS50067">
    <property type="entry name" value="KINESIN_MOTOR_2"/>
    <property type="match status" value="1"/>
</dbReference>
<dbReference type="Proteomes" id="UP000054166">
    <property type="component" value="Unassembled WGS sequence"/>
</dbReference>
<accession>A0A0C3BUX6</accession>
<reference evidence="10" key="2">
    <citation type="submission" date="2015-01" db="EMBL/GenBank/DDBJ databases">
        <title>Evolutionary Origins and Diversification of the Mycorrhizal Mutualists.</title>
        <authorList>
            <consortium name="DOE Joint Genome Institute"/>
            <consortium name="Mycorrhizal Genomics Consortium"/>
            <person name="Kohler A."/>
            <person name="Kuo A."/>
            <person name="Nagy L.G."/>
            <person name="Floudas D."/>
            <person name="Copeland A."/>
            <person name="Barry K.W."/>
            <person name="Cichocki N."/>
            <person name="Veneault-Fourrey C."/>
            <person name="LaButti K."/>
            <person name="Lindquist E.A."/>
            <person name="Lipzen A."/>
            <person name="Lundell T."/>
            <person name="Morin E."/>
            <person name="Murat C."/>
            <person name="Riley R."/>
            <person name="Ohm R."/>
            <person name="Sun H."/>
            <person name="Tunlid A."/>
            <person name="Henrissat B."/>
            <person name="Grigoriev I.V."/>
            <person name="Hibbett D.S."/>
            <person name="Martin F."/>
        </authorList>
    </citation>
    <scope>NUCLEOTIDE SEQUENCE [LARGE SCALE GENOMIC DNA]</scope>
    <source>
        <strain evidence="10">F 1598</strain>
    </source>
</reference>
<evidence type="ECO:0000256" key="3">
    <source>
        <dbReference type="ARBA" id="ARBA00023054"/>
    </source>
</evidence>
<dbReference type="Gene3D" id="3.40.850.10">
    <property type="entry name" value="Kinesin motor domain"/>
    <property type="match status" value="1"/>
</dbReference>
<evidence type="ECO:0000259" key="8">
    <source>
        <dbReference type="PROSITE" id="PS50067"/>
    </source>
</evidence>
<feature type="region of interest" description="Disordered" evidence="7">
    <location>
        <begin position="347"/>
        <end position="385"/>
    </location>
</feature>
<dbReference type="PRINTS" id="PR00380">
    <property type="entry name" value="KINESINHEAVY"/>
</dbReference>
<feature type="domain" description="Kinesin motor" evidence="8">
    <location>
        <begin position="145"/>
        <end position="494"/>
    </location>
</feature>
<keyword evidence="1 5" id="KW-0547">Nucleotide-binding</keyword>
<dbReference type="InterPro" id="IPR036961">
    <property type="entry name" value="Kinesin_motor_dom_sf"/>
</dbReference>
<feature type="region of interest" description="Disordered" evidence="7">
    <location>
        <begin position="755"/>
        <end position="788"/>
    </location>
</feature>